<dbReference type="KEGG" id="lgn:ABM34_00065"/>
<accession>A0A0H4QHL1</accession>
<dbReference type="KEGG" id="lgn:ABM34_00305"/>
<feature type="transmembrane region" description="Helical" evidence="1">
    <location>
        <begin position="83"/>
        <end position="103"/>
    </location>
</feature>
<dbReference type="PATRIC" id="fig|1007676.4.peg.14"/>
<dbReference type="EMBL" id="CP012034">
    <property type="protein sequence ID" value="AKP66107.1"/>
    <property type="molecule type" value="Genomic_DNA"/>
</dbReference>
<keyword evidence="4" id="KW-1185">Reference proteome</keyword>
<keyword evidence="1" id="KW-0812">Transmembrane</keyword>
<evidence type="ECO:0000313" key="4">
    <source>
        <dbReference type="Proteomes" id="UP000036106"/>
    </source>
</evidence>
<organism evidence="3 4">
    <name type="scientific">Companilactobacillus ginsenosidimutans</name>
    <dbReference type="NCBI Taxonomy" id="1007676"/>
    <lineage>
        <taxon>Bacteria</taxon>
        <taxon>Bacillati</taxon>
        <taxon>Bacillota</taxon>
        <taxon>Bacilli</taxon>
        <taxon>Lactobacillales</taxon>
        <taxon>Lactobacillaceae</taxon>
        <taxon>Companilactobacillus</taxon>
    </lineage>
</organism>
<gene>
    <name evidence="2" type="ORF">ABM34_00065</name>
    <name evidence="3" type="ORF">ABM34_00305</name>
</gene>
<dbReference type="AlphaFoldDB" id="A0A0H4QHL1"/>
<reference evidence="3" key="1">
    <citation type="submission" date="2015-07" db="EMBL/GenBank/DDBJ databases">
        <title>Lactobacillus ginsenosidimutans EMML 3041 whole genome sequencing.</title>
        <authorList>
            <person name="Kim M.K."/>
            <person name="Im W.-T."/>
            <person name="Srinivasan S."/>
            <person name="Lee J.-J."/>
        </authorList>
    </citation>
    <scope>NUCLEOTIDE SEQUENCE</scope>
    <source>
        <strain evidence="3">EMML 3041</strain>
    </source>
</reference>
<dbReference type="RefSeq" id="WP_048702343.1">
    <property type="nucleotide sequence ID" value="NZ_CP012034.1"/>
</dbReference>
<dbReference type="OrthoDB" id="9832923at2"/>
<proteinExistence type="predicted"/>
<dbReference type="Proteomes" id="UP000036106">
    <property type="component" value="Chromosome"/>
</dbReference>
<dbReference type="STRING" id="1007676.ABM34_00065"/>
<evidence type="ECO:0000313" key="3">
    <source>
        <dbReference type="EMBL" id="AKP66143.1"/>
    </source>
</evidence>
<feature type="transmembrane region" description="Helical" evidence="1">
    <location>
        <begin position="16"/>
        <end position="33"/>
    </location>
</feature>
<sequence>MKEQLLHIGRHYQRNWIWFWLSICTAYLGLFVKSQRDILSQAPPWLGFIGLLDTSFMFALLMCLATVGILISIWNIRLWDIKNIFVGLLSTVWVFFFITFIQIDIELHQFSIGAGLTAFVIVLIFHTAKAGG</sequence>
<feature type="transmembrane region" description="Helical" evidence="1">
    <location>
        <begin position="45"/>
        <end position="71"/>
    </location>
</feature>
<dbReference type="EMBL" id="CP012034">
    <property type="protein sequence ID" value="AKP66143.1"/>
    <property type="molecule type" value="Genomic_DNA"/>
</dbReference>
<protein>
    <submittedName>
        <fullName evidence="3">Uncharacterized protein</fullName>
    </submittedName>
</protein>
<feature type="transmembrane region" description="Helical" evidence="1">
    <location>
        <begin position="109"/>
        <end position="128"/>
    </location>
</feature>
<reference evidence="4" key="2">
    <citation type="submission" date="2015-07" db="EMBL/GenBank/DDBJ databases">
        <title>Lactobacillus ginsenosidimutans/EMML 3141/ whole genome sequencing.</title>
        <authorList>
            <person name="Kim M.K."/>
            <person name="Im W.-T."/>
            <person name="Srinivasan S."/>
            <person name="Lee J.-J."/>
        </authorList>
    </citation>
    <scope>NUCLEOTIDE SEQUENCE [LARGE SCALE GENOMIC DNA]</scope>
    <source>
        <strain evidence="4">EMML 3041</strain>
    </source>
</reference>
<keyword evidence="1" id="KW-1133">Transmembrane helix</keyword>
<name>A0A0H4QHL1_9LACO</name>
<keyword evidence="1" id="KW-0472">Membrane</keyword>
<evidence type="ECO:0000313" key="2">
    <source>
        <dbReference type="EMBL" id="AKP66107.1"/>
    </source>
</evidence>
<evidence type="ECO:0000256" key="1">
    <source>
        <dbReference type="SAM" id="Phobius"/>
    </source>
</evidence>